<feature type="region of interest" description="Disordered" evidence="1">
    <location>
        <begin position="170"/>
        <end position="225"/>
    </location>
</feature>
<keyword evidence="2" id="KW-0812">Transmembrane</keyword>
<feature type="region of interest" description="Disordered" evidence="1">
    <location>
        <begin position="34"/>
        <end position="85"/>
    </location>
</feature>
<dbReference type="PANTHER" id="PTHR34700">
    <property type="entry name" value="POTASSIUM BINDING PROTEIN KBP"/>
    <property type="match status" value="1"/>
</dbReference>
<gene>
    <name evidence="4" type="ORF">SAMN06295998_101123</name>
</gene>
<feature type="domain" description="LysM" evidence="3">
    <location>
        <begin position="450"/>
        <end position="499"/>
    </location>
</feature>
<dbReference type="InterPro" id="IPR052196">
    <property type="entry name" value="Bact_Kbp"/>
</dbReference>
<keyword evidence="2" id="KW-1133">Transmembrane helix</keyword>
<dbReference type="EMBL" id="FWYD01000001">
    <property type="protein sequence ID" value="SMC41935.1"/>
    <property type="molecule type" value="Genomic_DNA"/>
</dbReference>
<name>A0A1W1Z0G2_9RHOB</name>
<dbReference type="AlphaFoldDB" id="A0A1W1Z0G2"/>
<evidence type="ECO:0000313" key="4">
    <source>
        <dbReference type="EMBL" id="SMC41935.1"/>
    </source>
</evidence>
<keyword evidence="5" id="KW-1185">Reference proteome</keyword>
<dbReference type="Proteomes" id="UP000192330">
    <property type="component" value="Unassembled WGS sequence"/>
</dbReference>
<reference evidence="4 5" key="1">
    <citation type="submission" date="2017-04" db="EMBL/GenBank/DDBJ databases">
        <authorList>
            <person name="Afonso C.L."/>
            <person name="Miller P.J."/>
            <person name="Scott M.A."/>
            <person name="Spackman E."/>
            <person name="Goraichik I."/>
            <person name="Dimitrov K.M."/>
            <person name="Suarez D.L."/>
            <person name="Swayne D.E."/>
        </authorList>
    </citation>
    <scope>NUCLEOTIDE SEQUENCE [LARGE SCALE GENOMIC DNA]</scope>
    <source>
        <strain evidence="4 5">CGMCC 1.12644</strain>
    </source>
</reference>
<dbReference type="PROSITE" id="PS51782">
    <property type="entry name" value="LYSM"/>
    <property type="match status" value="1"/>
</dbReference>
<dbReference type="SMART" id="SM00257">
    <property type="entry name" value="LysM"/>
    <property type="match status" value="1"/>
</dbReference>
<feature type="region of interest" description="Disordered" evidence="1">
    <location>
        <begin position="272"/>
        <end position="305"/>
    </location>
</feature>
<evidence type="ECO:0000313" key="5">
    <source>
        <dbReference type="Proteomes" id="UP000192330"/>
    </source>
</evidence>
<feature type="compositionally biased region" description="Low complexity" evidence="1">
    <location>
        <begin position="54"/>
        <end position="74"/>
    </location>
</feature>
<dbReference type="CDD" id="cd00118">
    <property type="entry name" value="LysM"/>
    <property type="match status" value="1"/>
</dbReference>
<feature type="transmembrane region" description="Helical" evidence="2">
    <location>
        <begin position="7"/>
        <end position="29"/>
    </location>
</feature>
<dbReference type="PANTHER" id="PTHR34700:SF4">
    <property type="entry name" value="PHAGE-LIKE ELEMENT PBSX PROTEIN XKDP"/>
    <property type="match status" value="1"/>
</dbReference>
<evidence type="ECO:0000256" key="2">
    <source>
        <dbReference type="SAM" id="Phobius"/>
    </source>
</evidence>
<organism evidence="4 5">
    <name type="scientific">Primorskyibacter flagellatus</name>
    <dbReference type="NCBI Taxonomy" id="1387277"/>
    <lineage>
        <taxon>Bacteria</taxon>
        <taxon>Pseudomonadati</taxon>
        <taxon>Pseudomonadota</taxon>
        <taxon>Alphaproteobacteria</taxon>
        <taxon>Rhodobacterales</taxon>
        <taxon>Roseobacteraceae</taxon>
        <taxon>Primorskyibacter</taxon>
    </lineage>
</organism>
<feature type="compositionally biased region" description="Polar residues" evidence="1">
    <location>
        <begin position="275"/>
        <end position="287"/>
    </location>
</feature>
<dbReference type="Gene3D" id="3.10.350.10">
    <property type="entry name" value="LysM domain"/>
    <property type="match status" value="1"/>
</dbReference>
<keyword evidence="2" id="KW-0472">Membrane</keyword>
<proteinExistence type="predicted"/>
<dbReference type="Pfam" id="PF01476">
    <property type="entry name" value="LysM"/>
    <property type="match status" value="1"/>
</dbReference>
<protein>
    <submittedName>
        <fullName evidence="4">Nucleoid-associated protein YgaU, contains BON and LysM domains</fullName>
    </submittedName>
</protein>
<sequence length="514" mass="52910">MNKVAGMTLGGVAAIGGTGTAAILALVFFSGDRPASSPVDMPVAETSQAETSKAPQKARAADAPTADDPVAPQAGAEPQTPPGFDIVRVDPDGAALIAGTATAGAGVLVLLDGQEKDNVEADGTGRFVSFLSLPPNDLPRVLSLRLVTRDGTVDSEDRVIIAPRSVAPPEDLASVEPARRKAEVSGAKVPQPGTGPNGAVASPKQKTQTPEQSAADIPAPPDTHEMPDDMARTTARAGMNAATDPTAIAQDEQETGLTMAGASGDSIAVEAPATGRTNRPASTTLRSSDAIGVSGRISPTETQPDALARTAVSVPQPDTVPAPTPQAPTVILANREGLRVLQTPSDGAMQAVALDAITYSEAGDVALSGRGSAQGFVRVYLDNTFVTTSRIAQNGNWRAELPDVDSGVYTLRIDEVDDDGTVISRVESPFKRESPASLAAGLGTGAQQVQALTVQPGDTLWAIANDRYGDGFLYVRVFRANADRIRNPDLIYPGQIFALPDDDTGDAGSTATPE</sequence>
<evidence type="ECO:0000259" key="3">
    <source>
        <dbReference type="PROSITE" id="PS51782"/>
    </source>
</evidence>
<dbReference type="InterPro" id="IPR018392">
    <property type="entry name" value="LysM"/>
</dbReference>
<dbReference type="RefSeq" id="WP_179141395.1">
    <property type="nucleotide sequence ID" value="NZ_FWYD01000001.1"/>
</dbReference>
<evidence type="ECO:0000256" key="1">
    <source>
        <dbReference type="SAM" id="MobiDB-lite"/>
    </source>
</evidence>
<accession>A0A1W1Z0G2</accession>
<dbReference type="InterPro" id="IPR036779">
    <property type="entry name" value="LysM_dom_sf"/>
</dbReference>
<dbReference type="STRING" id="1387277.SAMN06295998_101123"/>